<dbReference type="Proteomes" id="UP000242616">
    <property type="component" value="Unassembled WGS sequence"/>
</dbReference>
<sequence>MRIAFISLLILLVNVVVLLSFLVVKNLNSEIVEIQSPPFVLFVNPYFDYVRKFKNMLIMQKILSENLIYGDSPFLVESKKVLDSVEYYFKIFKVDYRKKYVLRKYWWGSIFFEALIYDRFVFYYVPHIRKGESNLSFGEAVIKVLKGESVNFDVKNKIEEELLKKYGVVKYD</sequence>
<reference evidence="1 2" key="1">
    <citation type="submission" date="2015-06" db="EMBL/GenBank/DDBJ databases">
        <title>Genome sequencing of Thermotogales isolates from hydrothermal vents.</title>
        <authorList>
            <person name="Haverkamp T.H."/>
            <person name="Kublanov I.V."/>
            <person name="Nesbo C.L."/>
        </authorList>
    </citation>
    <scope>NUCLEOTIDE SEQUENCE [LARGE SCALE GENOMIC DNA]</scope>
    <source>
        <strain evidence="2">ik275mar</strain>
    </source>
</reference>
<keyword evidence="2" id="KW-1185">Reference proteome</keyword>
<name>A0ABX3IJ00_9BACT</name>
<evidence type="ECO:0000313" key="1">
    <source>
        <dbReference type="EMBL" id="ONN27801.1"/>
    </source>
</evidence>
<dbReference type="EMBL" id="LBFC01000006">
    <property type="protein sequence ID" value="ONN27801.1"/>
    <property type="molecule type" value="Genomic_DNA"/>
</dbReference>
<gene>
    <name evidence="1" type="ORF">XJ44_02210</name>
</gene>
<comment type="caution">
    <text evidence="1">The sequence shown here is derived from an EMBL/GenBank/DDBJ whole genome shotgun (WGS) entry which is preliminary data.</text>
</comment>
<organism evidence="1 2">
    <name type="scientific">Thermosipho affectus</name>
    <dbReference type="NCBI Taxonomy" id="660294"/>
    <lineage>
        <taxon>Bacteria</taxon>
        <taxon>Thermotogati</taxon>
        <taxon>Thermotogota</taxon>
        <taxon>Thermotogae</taxon>
        <taxon>Thermotogales</taxon>
        <taxon>Fervidobacteriaceae</taxon>
        <taxon>Thermosipho</taxon>
    </lineage>
</organism>
<evidence type="ECO:0000313" key="2">
    <source>
        <dbReference type="Proteomes" id="UP000242616"/>
    </source>
</evidence>
<accession>A0ABX3IJ00</accession>
<dbReference type="RefSeq" id="WP_075665435.1">
    <property type="nucleotide sequence ID" value="NZ_LBFC01000006.1"/>
</dbReference>
<protein>
    <submittedName>
        <fullName evidence="1">Uncharacterized protein</fullName>
    </submittedName>
</protein>
<proteinExistence type="predicted"/>